<dbReference type="GO" id="GO:0016020">
    <property type="term" value="C:membrane"/>
    <property type="evidence" value="ECO:0007669"/>
    <property type="project" value="UniProtKB-SubCell"/>
</dbReference>
<comment type="subcellular location">
    <subcellularLocation>
        <location evidence="1">Membrane</location>
        <topology evidence="1">Multi-pass membrane protein</topology>
    </subcellularLocation>
</comment>
<dbReference type="SUPFAM" id="SSF103473">
    <property type="entry name" value="MFS general substrate transporter"/>
    <property type="match status" value="1"/>
</dbReference>
<evidence type="ECO:0000313" key="9">
    <source>
        <dbReference type="Proteomes" id="UP001530400"/>
    </source>
</evidence>
<evidence type="ECO:0000256" key="6">
    <source>
        <dbReference type="SAM" id="Phobius"/>
    </source>
</evidence>
<gene>
    <name evidence="8" type="ORF">ACHAWO_006848</name>
</gene>
<sequence>MTACVFAGSLVGTLTFGFLGDHWGRRPTFLMACFFISVFGLLTAFATDYASLLGIRFMVGFGVGGLTVPFDVFAEFLPTSARVLLDSWIHDDSIVCILDSARFLASICSSLFVAMLILDARNSTHENSILSGILGLFFCPESPRWLISVGREDDAMAIIRSAAVTNGKNPDELFKTDVNLKDEHVDTSNFSDLVSKKWRKISVLLWITWVGYAIGYYGTIQTITRVFDSDAIDGAESGGTPEFDYKSIFISSSAEILGLLIVIHTVDTVGRTNSQVISFLVGGVCVFIVGMLASSSNWVILTVLSFFARACMMAGSCSTWVTTAEIYSTEIRTSGHSMANALGRIGAFTSPYLVSSRTPITAVGAIMLVVNIVTAASASRLPETKGVEIGHVTDDNQQVDAGTATPPSVVPPIV</sequence>
<keyword evidence="3 6" id="KW-1133">Transmembrane helix</keyword>
<keyword evidence="9" id="KW-1185">Reference proteome</keyword>
<dbReference type="AlphaFoldDB" id="A0ABD3NV51"/>
<dbReference type="InterPro" id="IPR005828">
    <property type="entry name" value="MFS_sugar_transport-like"/>
</dbReference>
<dbReference type="Gene3D" id="1.20.1250.20">
    <property type="entry name" value="MFS general substrate transporter like domains"/>
    <property type="match status" value="1"/>
</dbReference>
<reference evidence="8 9" key="1">
    <citation type="submission" date="2024-10" db="EMBL/GenBank/DDBJ databases">
        <title>Updated reference genomes for cyclostephanoid diatoms.</title>
        <authorList>
            <person name="Roberts W.R."/>
            <person name="Alverson A.J."/>
        </authorList>
    </citation>
    <scope>NUCLEOTIDE SEQUENCE [LARGE SCALE GENOMIC DNA]</scope>
    <source>
        <strain evidence="8 9">AJA010-31</strain>
    </source>
</reference>
<evidence type="ECO:0000256" key="3">
    <source>
        <dbReference type="ARBA" id="ARBA00022989"/>
    </source>
</evidence>
<feature type="domain" description="Major facilitator superfamily (MFS) profile" evidence="7">
    <location>
        <begin position="1"/>
        <end position="382"/>
    </location>
</feature>
<dbReference type="PANTHER" id="PTHR24064">
    <property type="entry name" value="SOLUTE CARRIER FAMILY 22 MEMBER"/>
    <property type="match status" value="1"/>
</dbReference>
<evidence type="ECO:0000256" key="4">
    <source>
        <dbReference type="ARBA" id="ARBA00023136"/>
    </source>
</evidence>
<dbReference type="PROSITE" id="PS50850">
    <property type="entry name" value="MFS"/>
    <property type="match status" value="1"/>
</dbReference>
<organism evidence="8 9">
    <name type="scientific">Cyclotella atomus</name>
    <dbReference type="NCBI Taxonomy" id="382360"/>
    <lineage>
        <taxon>Eukaryota</taxon>
        <taxon>Sar</taxon>
        <taxon>Stramenopiles</taxon>
        <taxon>Ochrophyta</taxon>
        <taxon>Bacillariophyta</taxon>
        <taxon>Coscinodiscophyceae</taxon>
        <taxon>Thalassiosirophycidae</taxon>
        <taxon>Stephanodiscales</taxon>
        <taxon>Stephanodiscaceae</taxon>
        <taxon>Cyclotella</taxon>
    </lineage>
</organism>
<proteinExistence type="predicted"/>
<dbReference type="Proteomes" id="UP001530400">
    <property type="component" value="Unassembled WGS sequence"/>
</dbReference>
<evidence type="ECO:0000256" key="5">
    <source>
        <dbReference type="SAM" id="MobiDB-lite"/>
    </source>
</evidence>
<feature type="transmembrane region" description="Helical" evidence="6">
    <location>
        <begin position="247"/>
        <end position="264"/>
    </location>
</feature>
<feature type="transmembrane region" description="Helical" evidence="6">
    <location>
        <begin position="29"/>
        <end position="50"/>
    </location>
</feature>
<feature type="transmembrane region" description="Helical" evidence="6">
    <location>
        <begin position="97"/>
        <end position="118"/>
    </location>
</feature>
<dbReference type="EMBL" id="JALLPJ020000940">
    <property type="protein sequence ID" value="KAL3779303.1"/>
    <property type="molecule type" value="Genomic_DNA"/>
</dbReference>
<evidence type="ECO:0000256" key="1">
    <source>
        <dbReference type="ARBA" id="ARBA00004141"/>
    </source>
</evidence>
<dbReference type="InterPro" id="IPR036259">
    <property type="entry name" value="MFS_trans_sf"/>
</dbReference>
<protein>
    <recommendedName>
        <fullName evidence="7">Major facilitator superfamily (MFS) profile domain-containing protein</fullName>
    </recommendedName>
</protein>
<evidence type="ECO:0000313" key="8">
    <source>
        <dbReference type="EMBL" id="KAL3779303.1"/>
    </source>
</evidence>
<dbReference type="Pfam" id="PF00083">
    <property type="entry name" value="Sugar_tr"/>
    <property type="match status" value="1"/>
</dbReference>
<keyword evidence="2 6" id="KW-0812">Transmembrane</keyword>
<feature type="region of interest" description="Disordered" evidence="5">
    <location>
        <begin position="394"/>
        <end position="414"/>
    </location>
</feature>
<keyword evidence="4 6" id="KW-0472">Membrane</keyword>
<name>A0ABD3NV51_9STRA</name>
<comment type="caution">
    <text evidence="8">The sequence shown here is derived from an EMBL/GenBank/DDBJ whole genome shotgun (WGS) entry which is preliminary data.</text>
</comment>
<dbReference type="InterPro" id="IPR020846">
    <property type="entry name" value="MFS_dom"/>
</dbReference>
<feature type="transmembrane region" description="Helical" evidence="6">
    <location>
        <begin position="203"/>
        <end position="227"/>
    </location>
</feature>
<feature type="transmembrane region" description="Helical" evidence="6">
    <location>
        <begin position="57"/>
        <end position="77"/>
    </location>
</feature>
<evidence type="ECO:0000259" key="7">
    <source>
        <dbReference type="PROSITE" id="PS50850"/>
    </source>
</evidence>
<accession>A0ABD3NV51</accession>
<evidence type="ECO:0000256" key="2">
    <source>
        <dbReference type="ARBA" id="ARBA00022692"/>
    </source>
</evidence>
<feature type="transmembrane region" description="Helical" evidence="6">
    <location>
        <begin position="276"/>
        <end position="293"/>
    </location>
</feature>